<evidence type="ECO:0000313" key="2">
    <source>
        <dbReference type="WBParaSite" id="ES5_v2.g7823.t1"/>
    </source>
</evidence>
<dbReference type="Proteomes" id="UP000887579">
    <property type="component" value="Unplaced"/>
</dbReference>
<reference evidence="2" key="1">
    <citation type="submission" date="2022-11" db="UniProtKB">
        <authorList>
            <consortium name="WormBaseParasite"/>
        </authorList>
    </citation>
    <scope>IDENTIFICATION</scope>
</reference>
<sequence length="189" mass="22144">MDVVKELLKYGAYYNKVNEQTNETAQKATSNDDIKKFLQDIDTLFRAVKENNYDVFYDSFKKFLQEQFNAGCIKDKDGKTILHYAVINKSKKITNFLIDHESQINIHDFSNKSALYYAVEGNDWEMVKLLFRGGSEYDLIMFNDTKINNECTDNLHKIGECFELLYEEEIGEFMHKLEETDFGMNLCDV</sequence>
<evidence type="ECO:0000313" key="1">
    <source>
        <dbReference type="Proteomes" id="UP000887579"/>
    </source>
</evidence>
<dbReference type="WBParaSite" id="ES5_v2.g7823.t1">
    <property type="protein sequence ID" value="ES5_v2.g7823.t1"/>
    <property type="gene ID" value="ES5_v2.g7823"/>
</dbReference>
<proteinExistence type="predicted"/>
<accession>A0AC34GT65</accession>
<organism evidence="1 2">
    <name type="scientific">Panagrolaimus sp. ES5</name>
    <dbReference type="NCBI Taxonomy" id="591445"/>
    <lineage>
        <taxon>Eukaryota</taxon>
        <taxon>Metazoa</taxon>
        <taxon>Ecdysozoa</taxon>
        <taxon>Nematoda</taxon>
        <taxon>Chromadorea</taxon>
        <taxon>Rhabditida</taxon>
        <taxon>Tylenchina</taxon>
        <taxon>Panagrolaimomorpha</taxon>
        <taxon>Panagrolaimoidea</taxon>
        <taxon>Panagrolaimidae</taxon>
        <taxon>Panagrolaimus</taxon>
    </lineage>
</organism>
<protein>
    <submittedName>
        <fullName evidence="2">Ankyrin repeat protein</fullName>
    </submittedName>
</protein>
<name>A0AC34GT65_9BILA</name>